<evidence type="ECO:0008006" key="3">
    <source>
        <dbReference type="Google" id="ProtNLM"/>
    </source>
</evidence>
<evidence type="ECO:0000313" key="2">
    <source>
        <dbReference type="Proteomes" id="UP001156670"/>
    </source>
</evidence>
<dbReference type="EMBL" id="BSOB01000017">
    <property type="protein sequence ID" value="GLQ93196.1"/>
    <property type="molecule type" value="Genomic_DNA"/>
</dbReference>
<comment type="caution">
    <text evidence="1">The sequence shown here is derived from an EMBL/GenBank/DDBJ whole genome shotgun (WGS) entry which is preliminary data.</text>
</comment>
<keyword evidence="2" id="KW-1185">Reference proteome</keyword>
<protein>
    <recommendedName>
        <fullName evidence="3">Asparagine synthetase domain-containing protein</fullName>
    </recommendedName>
</protein>
<gene>
    <name evidence="1" type="ORF">GCM10007901_21470</name>
</gene>
<evidence type="ECO:0000313" key="1">
    <source>
        <dbReference type="EMBL" id="GLQ93196.1"/>
    </source>
</evidence>
<sequence length="200" mass="23178">MLSTNEVILGDGGLIPTASILVRREIALNPPFWYHRAPVGDYPLALHAALRGKIAYLDRIMSVYNINVPHSWTQRYVPDVGSRMLYARQIEEMFAGFSAESEHRFDKATREMISKYYSDPLVRLPCPIEERRRFHLDIADKLQGSDRLLAWLAAKYDLKLPLLKDVARKSRSLRRLIMSHALCERITVRHKPIVHHARDH</sequence>
<organism evidence="1 2">
    <name type="scientific">Dyella acidisoli</name>
    <dbReference type="NCBI Taxonomy" id="1867834"/>
    <lineage>
        <taxon>Bacteria</taxon>
        <taxon>Pseudomonadati</taxon>
        <taxon>Pseudomonadota</taxon>
        <taxon>Gammaproteobacteria</taxon>
        <taxon>Lysobacterales</taxon>
        <taxon>Rhodanobacteraceae</taxon>
        <taxon>Dyella</taxon>
    </lineage>
</organism>
<proteinExistence type="predicted"/>
<dbReference type="Proteomes" id="UP001156670">
    <property type="component" value="Unassembled WGS sequence"/>
</dbReference>
<name>A0ABQ5XPL8_9GAMM</name>
<reference evidence="2" key="1">
    <citation type="journal article" date="2019" name="Int. J. Syst. Evol. Microbiol.">
        <title>The Global Catalogue of Microorganisms (GCM) 10K type strain sequencing project: providing services to taxonomists for standard genome sequencing and annotation.</title>
        <authorList>
            <consortium name="The Broad Institute Genomics Platform"/>
            <consortium name="The Broad Institute Genome Sequencing Center for Infectious Disease"/>
            <person name="Wu L."/>
            <person name="Ma J."/>
        </authorList>
    </citation>
    <scope>NUCLEOTIDE SEQUENCE [LARGE SCALE GENOMIC DNA]</scope>
    <source>
        <strain evidence="2">NBRC 111980</strain>
    </source>
</reference>
<accession>A0ABQ5XPL8</accession>